<organism evidence="1 2">
    <name type="scientific">Dichanthelium oligosanthes</name>
    <dbReference type="NCBI Taxonomy" id="888268"/>
    <lineage>
        <taxon>Eukaryota</taxon>
        <taxon>Viridiplantae</taxon>
        <taxon>Streptophyta</taxon>
        <taxon>Embryophyta</taxon>
        <taxon>Tracheophyta</taxon>
        <taxon>Spermatophyta</taxon>
        <taxon>Magnoliopsida</taxon>
        <taxon>Liliopsida</taxon>
        <taxon>Poales</taxon>
        <taxon>Poaceae</taxon>
        <taxon>PACMAD clade</taxon>
        <taxon>Panicoideae</taxon>
        <taxon>Panicodae</taxon>
        <taxon>Paniceae</taxon>
        <taxon>Dichantheliinae</taxon>
        <taxon>Dichanthelium</taxon>
    </lineage>
</organism>
<dbReference type="EMBL" id="LWDX02038794">
    <property type="protein sequence ID" value="OEL24840.1"/>
    <property type="molecule type" value="Genomic_DNA"/>
</dbReference>
<dbReference type="AlphaFoldDB" id="A0A1E5VI90"/>
<dbReference type="Proteomes" id="UP000095767">
    <property type="component" value="Unassembled WGS sequence"/>
</dbReference>
<accession>A0A1E5VI90</accession>
<gene>
    <name evidence="1" type="ORF">BAE44_0014139</name>
</gene>
<proteinExistence type="predicted"/>
<comment type="caution">
    <text evidence="1">The sequence shown here is derived from an EMBL/GenBank/DDBJ whole genome shotgun (WGS) entry which is preliminary data.</text>
</comment>
<keyword evidence="2" id="KW-1185">Reference proteome</keyword>
<evidence type="ECO:0000313" key="1">
    <source>
        <dbReference type="EMBL" id="OEL24840.1"/>
    </source>
</evidence>
<sequence length="63" mass="6889">MATIPPFRSMSSIYLSFPLVLSTYKPGQCEPVLCRLVYMGMVSRKVPGAAGCSHLSWLLGKLV</sequence>
<evidence type="ECO:0000313" key="2">
    <source>
        <dbReference type="Proteomes" id="UP000095767"/>
    </source>
</evidence>
<protein>
    <submittedName>
        <fullName evidence="1">Uncharacterized protein</fullName>
    </submittedName>
</protein>
<reference evidence="1 2" key="1">
    <citation type="submission" date="2016-09" db="EMBL/GenBank/DDBJ databases">
        <title>The draft genome of Dichanthelium oligosanthes: A C3 panicoid grass species.</title>
        <authorList>
            <person name="Studer A.J."/>
            <person name="Schnable J.C."/>
            <person name="Brutnell T.P."/>
        </authorList>
    </citation>
    <scope>NUCLEOTIDE SEQUENCE [LARGE SCALE GENOMIC DNA]</scope>
    <source>
        <strain evidence="2">cv. Kellogg 1175</strain>
        <tissue evidence="1">Leaf</tissue>
    </source>
</reference>
<name>A0A1E5VI90_9POAL</name>